<name>A0A5C3NSP8_9APHY</name>
<evidence type="ECO:0000256" key="3">
    <source>
        <dbReference type="ARBA" id="ARBA00022833"/>
    </source>
</evidence>
<protein>
    <recommendedName>
        <fullName evidence="4">MYND-type domain-containing protein</fullName>
    </recommendedName>
</protein>
<dbReference type="Gene3D" id="6.10.140.2220">
    <property type="match status" value="1"/>
</dbReference>
<keyword evidence="1" id="KW-0479">Metal-binding</keyword>
<dbReference type="AlphaFoldDB" id="A0A5C3NSP8"/>
<accession>A0A5C3NSP8</accession>
<evidence type="ECO:0000256" key="2">
    <source>
        <dbReference type="ARBA" id="ARBA00022771"/>
    </source>
</evidence>
<dbReference type="GO" id="GO:0008270">
    <property type="term" value="F:zinc ion binding"/>
    <property type="evidence" value="ECO:0007669"/>
    <property type="project" value="UniProtKB-KW"/>
</dbReference>
<evidence type="ECO:0000259" key="4">
    <source>
        <dbReference type="Pfam" id="PF01753"/>
    </source>
</evidence>
<gene>
    <name evidence="5" type="ORF">K466DRAFT_383707</name>
</gene>
<proteinExistence type="predicted"/>
<dbReference type="Proteomes" id="UP000308197">
    <property type="component" value="Unassembled WGS sequence"/>
</dbReference>
<keyword evidence="2" id="KW-0863">Zinc-finger</keyword>
<dbReference type="SUPFAM" id="SSF144232">
    <property type="entry name" value="HIT/MYND zinc finger-like"/>
    <property type="match status" value="1"/>
</dbReference>
<dbReference type="EMBL" id="ML211789">
    <property type="protein sequence ID" value="TFK80364.1"/>
    <property type="molecule type" value="Genomic_DNA"/>
</dbReference>
<feature type="domain" description="MYND-type" evidence="4">
    <location>
        <begin position="14"/>
        <end position="53"/>
    </location>
</feature>
<evidence type="ECO:0000313" key="5">
    <source>
        <dbReference type="EMBL" id="TFK80364.1"/>
    </source>
</evidence>
<dbReference type="Pfam" id="PF01753">
    <property type="entry name" value="zf-MYND"/>
    <property type="match status" value="1"/>
</dbReference>
<organism evidence="5 6">
    <name type="scientific">Polyporus arcularius HHB13444</name>
    <dbReference type="NCBI Taxonomy" id="1314778"/>
    <lineage>
        <taxon>Eukaryota</taxon>
        <taxon>Fungi</taxon>
        <taxon>Dikarya</taxon>
        <taxon>Basidiomycota</taxon>
        <taxon>Agaricomycotina</taxon>
        <taxon>Agaricomycetes</taxon>
        <taxon>Polyporales</taxon>
        <taxon>Polyporaceae</taxon>
        <taxon>Polyporus</taxon>
    </lineage>
</organism>
<keyword evidence="3" id="KW-0862">Zinc</keyword>
<dbReference type="InParanoid" id="A0A5C3NSP8"/>
<reference evidence="5 6" key="1">
    <citation type="journal article" date="2019" name="Nat. Ecol. Evol.">
        <title>Megaphylogeny resolves global patterns of mushroom evolution.</title>
        <authorList>
            <person name="Varga T."/>
            <person name="Krizsan K."/>
            <person name="Foldi C."/>
            <person name="Dima B."/>
            <person name="Sanchez-Garcia M."/>
            <person name="Sanchez-Ramirez S."/>
            <person name="Szollosi G.J."/>
            <person name="Szarkandi J.G."/>
            <person name="Papp V."/>
            <person name="Albert L."/>
            <person name="Andreopoulos W."/>
            <person name="Angelini C."/>
            <person name="Antonin V."/>
            <person name="Barry K.W."/>
            <person name="Bougher N.L."/>
            <person name="Buchanan P."/>
            <person name="Buyck B."/>
            <person name="Bense V."/>
            <person name="Catcheside P."/>
            <person name="Chovatia M."/>
            <person name="Cooper J."/>
            <person name="Damon W."/>
            <person name="Desjardin D."/>
            <person name="Finy P."/>
            <person name="Geml J."/>
            <person name="Haridas S."/>
            <person name="Hughes K."/>
            <person name="Justo A."/>
            <person name="Karasinski D."/>
            <person name="Kautmanova I."/>
            <person name="Kiss B."/>
            <person name="Kocsube S."/>
            <person name="Kotiranta H."/>
            <person name="LaButti K.M."/>
            <person name="Lechner B.E."/>
            <person name="Liimatainen K."/>
            <person name="Lipzen A."/>
            <person name="Lukacs Z."/>
            <person name="Mihaltcheva S."/>
            <person name="Morgado L.N."/>
            <person name="Niskanen T."/>
            <person name="Noordeloos M.E."/>
            <person name="Ohm R.A."/>
            <person name="Ortiz-Santana B."/>
            <person name="Ovrebo C."/>
            <person name="Racz N."/>
            <person name="Riley R."/>
            <person name="Savchenko A."/>
            <person name="Shiryaev A."/>
            <person name="Soop K."/>
            <person name="Spirin V."/>
            <person name="Szebenyi C."/>
            <person name="Tomsovsky M."/>
            <person name="Tulloss R.E."/>
            <person name="Uehling J."/>
            <person name="Grigoriev I.V."/>
            <person name="Vagvolgyi C."/>
            <person name="Papp T."/>
            <person name="Martin F.M."/>
            <person name="Miettinen O."/>
            <person name="Hibbett D.S."/>
            <person name="Nagy L.G."/>
        </authorList>
    </citation>
    <scope>NUCLEOTIDE SEQUENCE [LARGE SCALE GENOMIC DNA]</scope>
    <source>
        <strain evidence="5 6">HHB13444</strain>
    </source>
</reference>
<evidence type="ECO:0000256" key="1">
    <source>
        <dbReference type="ARBA" id="ARBA00022723"/>
    </source>
</evidence>
<dbReference type="InterPro" id="IPR002893">
    <property type="entry name" value="Znf_MYND"/>
</dbReference>
<evidence type="ECO:0000313" key="6">
    <source>
        <dbReference type="Proteomes" id="UP000308197"/>
    </source>
</evidence>
<sequence length="342" mass="38790">MTDNPDNSITIRHCAHCGQEPANGHKLKSCHGCFAGPLYCSTACQRAHWPIHRLAFHGLDLTRDRDFYRIHVEPDVLDCGYPSIEAFSLAISDFLEAHKWAFTTTALSHRVVRFGTFMDDYPPDMVLQYRLSTRGPKRNPAHGFRWDSVRWKRLDEWLTELSLHYMLDEVREALQIARRAADQQFEDGDRYCEALPVVYTIDDLPLILWQLLPQYDPRGVHPPPGWSKSACEDVAYLCTKSVNNKVVLRCPGDPRAVSHGAGVALPGHFVRSERNWHWQAFEGGWGSAGGVAPHPSVAEILKGDYKSKPRPEDMMRALTVYRDGIPTRGIRMDGDGNPLIYV</sequence>
<keyword evidence="6" id="KW-1185">Reference proteome</keyword>